<proteinExistence type="predicted"/>
<evidence type="ECO:0000256" key="10">
    <source>
        <dbReference type="SAM" id="Phobius"/>
    </source>
</evidence>
<dbReference type="Pfam" id="PF02518">
    <property type="entry name" value="HATPase_c"/>
    <property type="match status" value="1"/>
</dbReference>
<dbReference type="InterPro" id="IPR050482">
    <property type="entry name" value="Sensor_HK_TwoCompSys"/>
</dbReference>
<keyword evidence="6" id="KW-0418">Kinase</keyword>
<organism evidence="13 14">
    <name type="scientific">Subtercola boreus</name>
    <dbReference type="NCBI Taxonomy" id="120213"/>
    <lineage>
        <taxon>Bacteria</taxon>
        <taxon>Bacillati</taxon>
        <taxon>Actinomycetota</taxon>
        <taxon>Actinomycetes</taxon>
        <taxon>Micrococcales</taxon>
        <taxon>Microbacteriaceae</taxon>
        <taxon>Subtercola</taxon>
    </lineage>
</organism>
<dbReference type="Proteomes" id="UP000256709">
    <property type="component" value="Unassembled WGS sequence"/>
</dbReference>
<dbReference type="RefSeq" id="WP_116284335.1">
    <property type="nucleotide sequence ID" value="NZ_NBXA01000028.1"/>
</dbReference>
<accession>A0A3E0VBB1</accession>
<feature type="region of interest" description="Disordered" evidence="9">
    <location>
        <begin position="352"/>
        <end position="377"/>
    </location>
</feature>
<evidence type="ECO:0000313" key="14">
    <source>
        <dbReference type="Proteomes" id="UP000256709"/>
    </source>
</evidence>
<keyword evidence="10" id="KW-1133">Transmembrane helix</keyword>
<dbReference type="Gene3D" id="1.20.5.1930">
    <property type="match status" value="1"/>
</dbReference>
<keyword evidence="10" id="KW-0812">Transmembrane</keyword>
<dbReference type="InterPro" id="IPR003594">
    <property type="entry name" value="HATPase_dom"/>
</dbReference>
<evidence type="ECO:0000256" key="7">
    <source>
        <dbReference type="ARBA" id="ARBA00022840"/>
    </source>
</evidence>
<dbReference type="AlphaFoldDB" id="A0A3E0VBB1"/>
<feature type="transmembrane region" description="Helical" evidence="10">
    <location>
        <begin position="80"/>
        <end position="99"/>
    </location>
</feature>
<dbReference type="OrthoDB" id="227596at2"/>
<feature type="transmembrane region" description="Helical" evidence="10">
    <location>
        <begin position="32"/>
        <end position="50"/>
    </location>
</feature>
<gene>
    <name evidence="13" type="ORF">B7R21_16375</name>
</gene>
<evidence type="ECO:0000256" key="6">
    <source>
        <dbReference type="ARBA" id="ARBA00022777"/>
    </source>
</evidence>
<reference evidence="13 14" key="1">
    <citation type="submission" date="2017-04" db="EMBL/GenBank/DDBJ databases">
        <title>Comparative genome analysis of Subtercola boreus.</title>
        <authorList>
            <person name="Cho Y.-J."/>
            <person name="Cho A."/>
            <person name="Kim O.-S."/>
            <person name="Lee J.-I."/>
        </authorList>
    </citation>
    <scope>NUCLEOTIDE SEQUENCE [LARGE SCALE GENOMIC DNA]</scope>
    <source>
        <strain evidence="13 14">P27444</strain>
    </source>
</reference>
<keyword evidence="3" id="KW-0597">Phosphoprotein</keyword>
<keyword evidence="8" id="KW-0902">Two-component regulatory system</keyword>
<name>A0A3E0VBB1_9MICO</name>
<evidence type="ECO:0000259" key="12">
    <source>
        <dbReference type="Pfam" id="PF07730"/>
    </source>
</evidence>
<evidence type="ECO:0000256" key="3">
    <source>
        <dbReference type="ARBA" id="ARBA00022553"/>
    </source>
</evidence>
<evidence type="ECO:0000259" key="11">
    <source>
        <dbReference type="Pfam" id="PF02518"/>
    </source>
</evidence>
<keyword evidence="7" id="KW-0067">ATP-binding</keyword>
<feature type="domain" description="Signal transduction histidine kinase subgroup 3 dimerisation and phosphoacceptor" evidence="12">
    <location>
        <begin position="200"/>
        <end position="264"/>
    </location>
</feature>
<evidence type="ECO:0000256" key="1">
    <source>
        <dbReference type="ARBA" id="ARBA00000085"/>
    </source>
</evidence>
<evidence type="ECO:0000256" key="5">
    <source>
        <dbReference type="ARBA" id="ARBA00022741"/>
    </source>
</evidence>
<dbReference type="Gene3D" id="3.30.565.10">
    <property type="entry name" value="Histidine kinase-like ATPase, C-terminal domain"/>
    <property type="match status" value="1"/>
</dbReference>
<evidence type="ECO:0000313" key="13">
    <source>
        <dbReference type="EMBL" id="RFA07166.1"/>
    </source>
</evidence>
<dbReference type="EMBL" id="NBXA01000028">
    <property type="protein sequence ID" value="RFA07166.1"/>
    <property type="molecule type" value="Genomic_DNA"/>
</dbReference>
<dbReference type="GO" id="GO:0000155">
    <property type="term" value="F:phosphorelay sensor kinase activity"/>
    <property type="evidence" value="ECO:0007669"/>
    <property type="project" value="InterPro"/>
</dbReference>
<evidence type="ECO:0000256" key="9">
    <source>
        <dbReference type="SAM" id="MobiDB-lite"/>
    </source>
</evidence>
<dbReference type="PANTHER" id="PTHR24421">
    <property type="entry name" value="NITRATE/NITRITE SENSOR PROTEIN NARX-RELATED"/>
    <property type="match status" value="1"/>
</dbReference>
<feature type="transmembrane region" description="Helical" evidence="10">
    <location>
        <begin position="106"/>
        <end position="126"/>
    </location>
</feature>
<sequence length="437" mass="45357">MPAPLKLLRPAILPAIAVVFLVLWIMAEAGRIHAISFYIALAAYALAIGIAREFPRIALGILLVVPLAQAAGLLERPQSTTWQIAGASILVAFVVAAHASPRVRWAGLLIVVLHAVLVGFLLVFTGDWLGWAGGGLRSSPGEYLRYAITLAVVGAVFCAAAWTAGFAMTVSARRRDDRRLLDEAEAELTLAAFELQGVKERARIAQEVHDVLAHSLAVVVAVADGSRFLRETRPETTDLALREIADTARTALGDLRGLIEGLRDELPDRPQPGLEDLPALTARLTAAGMPVEVQAFGDPRPLTPSQELAVYRIVQESLTNALRHSGAHPAAVVTLTWEGPGLALAITSAGDGVPPGSAAAASPVSAGGASESSAGGALDARPGFGLRGMTDRARLAGGWLTAGPGDGASGGDDTDYIVTAYIPAASQASQAPGEEAA</sequence>
<feature type="transmembrane region" description="Helical" evidence="10">
    <location>
        <begin position="7"/>
        <end position="26"/>
    </location>
</feature>
<keyword evidence="4" id="KW-0808">Transferase</keyword>
<comment type="catalytic activity">
    <reaction evidence="1">
        <text>ATP + protein L-histidine = ADP + protein N-phospho-L-histidine.</text>
        <dbReference type="EC" id="2.7.13.3"/>
    </reaction>
</comment>
<evidence type="ECO:0000256" key="2">
    <source>
        <dbReference type="ARBA" id="ARBA00012438"/>
    </source>
</evidence>
<feature type="transmembrane region" description="Helical" evidence="10">
    <location>
        <begin position="146"/>
        <end position="170"/>
    </location>
</feature>
<comment type="caution">
    <text evidence="13">The sequence shown here is derived from an EMBL/GenBank/DDBJ whole genome shotgun (WGS) entry which is preliminary data.</text>
</comment>
<dbReference type="Pfam" id="PF07730">
    <property type="entry name" value="HisKA_3"/>
    <property type="match status" value="1"/>
</dbReference>
<feature type="domain" description="Histidine kinase/HSP90-like ATPase" evidence="11">
    <location>
        <begin position="307"/>
        <end position="406"/>
    </location>
</feature>
<dbReference type="SUPFAM" id="SSF55874">
    <property type="entry name" value="ATPase domain of HSP90 chaperone/DNA topoisomerase II/histidine kinase"/>
    <property type="match status" value="1"/>
</dbReference>
<dbReference type="CDD" id="cd16917">
    <property type="entry name" value="HATPase_UhpB-NarQ-NarX-like"/>
    <property type="match status" value="1"/>
</dbReference>
<dbReference type="InterPro" id="IPR011712">
    <property type="entry name" value="Sig_transdc_His_kin_sub3_dim/P"/>
</dbReference>
<protein>
    <recommendedName>
        <fullName evidence="2">histidine kinase</fullName>
        <ecNumber evidence="2">2.7.13.3</ecNumber>
    </recommendedName>
</protein>
<dbReference type="PANTHER" id="PTHR24421:SF10">
    <property type="entry name" value="NITRATE_NITRITE SENSOR PROTEIN NARQ"/>
    <property type="match status" value="1"/>
</dbReference>
<evidence type="ECO:0000256" key="4">
    <source>
        <dbReference type="ARBA" id="ARBA00022679"/>
    </source>
</evidence>
<dbReference type="GO" id="GO:0005524">
    <property type="term" value="F:ATP binding"/>
    <property type="evidence" value="ECO:0007669"/>
    <property type="project" value="UniProtKB-KW"/>
</dbReference>
<dbReference type="GO" id="GO:0046983">
    <property type="term" value="F:protein dimerization activity"/>
    <property type="evidence" value="ECO:0007669"/>
    <property type="project" value="InterPro"/>
</dbReference>
<dbReference type="GO" id="GO:0016020">
    <property type="term" value="C:membrane"/>
    <property type="evidence" value="ECO:0007669"/>
    <property type="project" value="InterPro"/>
</dbReference>
<evidence type="ECO:0000256" key="8">
    <source>
        <dbReference type="ARBA" id="ARBA00023012"/>
    </source>
</evidence>
<dbReference type="InterPro" id="IPR036890">
    <property type="entry name" value="HATPase_C_sf"/>
</dbReference>
<feature type="transmembrane region" description="Helical" evidence="10">
    <location>
        <begin position="57"/>
        <end position="74"/>
    </location>
</feature>
<keyword evidence="10" id="KW-0472">Membrane</keyword>
<keyword evidence="5" id="KW-0547">Nucleotide-binding</keyword>
<dbReference type="EC" id="2.7.13.3" evidence="2"/>